<reference evidence="12 13" key="1">
    <citation type="submission" date="2016-07" db="EMBL/GenBank/DDBJ databases">
        <title>Pervasive Adenine N6-methylation of Active Genes in Fungi.</title>
        <authorList>
            <consortium name="DOE Joint Genome Institute"/>
            <person name="Mondo S.J."/>
            <person name="Dannebaum R.O."/>
            <person name="Kuo R.C."/>
            <person name="Labutti K."/>
            <person name="Haridas S."/>
            <person name="Kuo A."/>
            <person name="Salamov A."/>
            <person name="Ahrendt S.R."/>
            <person name="Lipzen A."/>
            <person name="Sullivan W."/>
            <person name="Andreopoulos W.B."/>
            <person name="Clum A."/>
            <person name="Lindquist E."/>
            <person name="Daum C."/>
            <person name="Ramamoorthy G.K."/>
            <person name="Gryganskyi A."/>
            <person name="Culley D."/>
            <person name="Magnuson J.K."/>
            <person name="James T.Y."/>
            <person name="O'Malley M.A."/>
            <person name="Stajich J.E."/>
            <person name="Spatafora J.W."/>
            <person name="Visel A."/>
            <person name="Grigoriev I.V."/>
        </authorList>
    </citation>
    <scope>NUCLEOTIDE SEQUENCE [LARGE SCALE GENOMIC DNA]</scope>
    <source>
        <strain evidence="12 13">CBS 931.73</strain>
    </source>
</reference>
<dbReference type="STRING" id="1314790.A0A1Y1Y7H0"/>
<evidence type="ECO:0000256" key="10">
    <source>
        <dbReference type="SAM" id="MobiDB-lite"/>
    </source>
</evidence>
<dbReference type="GO" id="GO:0046872">
    <property type="term" value="F:metal ion binding"/>
    <property type="evidence" value="ECO:0007669"/>
    <property type="project" value="UniProtKB-KW"/>
</dbReference>
<dbReference type="EMBL" id="MCFE01000217">
    <property type="protein sequence ID" value="ORX93961.1"/>
    <property type="molecule type" value="Genomic_DNA"/>
</dbReference>
<dbReference type="GO" id="GO:0008408">
    <property type="term" value="F:3'-5' exonuclease activity"/>
    <property type="evidence" value="ECO:0007669"/>
    <property type="project" value="InterPro"/>
</dbReference>
<protein>
    <recommendedName>
        <fullName evidence="8">3'-5' exonuclease</fullName>
    </recommendedName>
    <alternativeName>
        <fullName evidence="9">Werner Syndrome-like exonuclease</fullName>
    </alternativeName>
</protein>
<evidence type="ECO:0000256" key="3">
    <source>
        <dbReference type="ARBA" id="ARBA00022723"/>
    </source>
</evidence>
<dbReference type="PANTHER" id="PTHR13620:SF109">
    <property type="entry name" value="3'-5' EXONUCLEASE"/>
    <property type="match status" value="1"/>
</dbReference>
<dbReference type="PANTHER" id="PTHR13620">
    <property type="entry name" value="3-5 EXONUCLEASE"/>
    <property type="match status" value="1"/>
</dbReference>
<accession>A0A1Y1Y7H0</accession>
<keyword evidence="6" id="KW-0460">Magnesium</keyword>
<dbReference type="GO" id="GO:0005634">
    <property type="term" value="C:nucleus"/>
    <property type="evidence" value="ECO:0007669"/>
    <property type="project" value="UniProtKB-SubCell"/>
</dbReference>
<feature type="compositionally biased region" description="Basic residues" evidence="10">
    <location>
        <begin position="449"/>
        <end position="463"/>
    </location>
</feature>
<evidence type="ECO:0000256" key="7">
    <source>
        <dbReference type="ARBA" id="ARBA00023242"/>
    </source>
</evidence>
<evidence type="ECO:0000256" key="8">
    <source>
        <dbReference type="ARBA" id="ARBA00040531"/>
    </source>
</evidence>
<comment type="caution">
    <text evidence="12">The sequence shown here is derived from an EMBL/GenBank/DDBJ whole genome shotgun (WGS) entry which is preliminary data.</text>
</comment>
<evidence type="ECO:0000313" key="13">
    <source>
        <dbReference type="Proteomes" id="UP000193498"/>
    </source>
</evidence>
<feature type="region of interest" description="Disordered" evidence="10">
    <location>
        <begin position="205"/>
        <end position="231"/>
    </location>
</feature>
<feature type="domain" description="3'-5' exonuclease" evidence="11">
    <location>
        <begin position="270"/>
        <end position="446"/>
    </location>
</feature>
<organism evidence="12 13">
    <name type="scientific">Basidiobolus meristosporus CBS 931.73</name>
    <dbReference type="NCBI Taxonomy" id="1314790"/>
    <lineage>
        <taxon>Eukaryota</taxon>
        <taxon>Fungi</taxon>
        <taxon>Fungi incertae sedis</taxon>
        <taxon>Zoopagomycota</taxon>
        <taxon>Entomophthoromycotina</taxon>
        <taxon>Basidiobolomycetes</taxon>
        <taxon>Basidiobolales</taxon>
        <taxon>Basidiobolaceae</taxon>
        <taxon>Basidiobolus</taxon>
    </lineage>
</organism>
<evidence type="ECO:0000259" key="11">
    <source>
        <dbReference type="SMART" id="SM00474"/>
    </source>
</evidence>
<keyword evidence="7" id="KW-0539">Nucleus</keyword>
<evidence type="ECO:0000313" key="12">
    <source>
        <dbReference type="EMBL" id="ORX93961.1"/>
    </source>
</evidence>
<dbReference type="InterPro" id="IPR012337">
    <property type="entry name" value="RNaseH-like_sf"/>
</dbReference>
<keyword evidence="2" id="KW-0540">Nuclease</keyword>
<evidence type="ECO:0000256" key="2">
    <source>
        <dbReference type="ARBA" id="ARBA00022722"/>
    </source>
</evidence>
<sequence>MAEALTKGMLLPARHVSSFQAKQALVNRRLGKPGSSAVGASSATRKGRLKDTEKFQIRTHFPAEELAGRKINLIILDAAQGLEGFQAFRSLLDKPPHRKVHIEGVGPTEYDLRFLLVYVEEACLCVDTSGVMGNGRLCPLDLKRLLADPRIVKVGSNAEAVASRLFLDYGLRCGPIDGRWQAGSADPNIVEYLSSKYQLKLQPVCGSPAAPPKETRSSESPARRSTTEQTDAKMIELAPVGMEKPKMATMIADISQLNSQTFAELEKVDTFVIESPGELEQSLQYLHRRQQISGKFYVGFDTEGCSYHNKVGLIQIAFEEVCLLIRIHQIMGQVEEFPAILRDFLEDERIIKVGVNLTGDVQKLNSVYGLNCRGSLDIDQVVADRFNAASSLAKLTKQYVKQFAIDKTHKKRTWFAPSLDQQDILYAAKDAVAGYIIYEKVKPIASRKKLRDQLKKAPKPRNPRIKDMR</sequence>
<comment type="subcellular location">
    <subcellularLocation>
        <location evidence="1">Nucleus</location>
    </subcellularLocation>
</comment>
<dbReference type="CDD" id="cd06141">
    <property type="entry name" value="WRN_exo"/>
    <property type="match status" value="1"/>
</dbReference>
<dbReference type="InParanoid" id="A0A1Y1Y7H0"/>
<keyword evidence="3" id="KW-0479">Metal-binding</keyword>
<keyword evidence="4" id="KW-0378">Hydrolase</keyword>
<dbReference type="Gene3D" id="3.30.420.10">
    <property type="entry name" value="Ribonuclease H-like superfamily/Ribonuclease H"/>
    <property type="match status" value="2"/>
</dbReference>
<keyword evidence="13" id="KW-1185">Reference proteome</keyword>
<evidence type="ECO:0000256" key="5">
    <source>
        <dbReference type="ARBA" id="ARBA00022839"/>
    </source>
</evidence>
<dbReference type="Pfam" id="PF01612">
    <property type="entry name" value="DNA_pol_A_exo1"/>
    <property type="match status" value="1"/>
</dbReference>
<feature type="compositionally biased region" description="Basic and acidic residues" evidence="10">
    <location>
        <begin position="213"/>
        <end position="231"/>
    </location>
</feature>
<proteinExistence type="predicted"/>
<dbReference type="InterPro" id="IPR036397">
    <property type="entry name" value="RNaseH_sf"/>
</dbReference>
<keyword evidence="5" id="KW-0269">Exonuclease</keyword>
<evidence type="ECO:0000256" key="4">
    <source>
        <dbReference type="ARBA" id="ARBA00022801"/>
    </source>
</evidence>
<dbReference type="GO" id="GO:0003676">
    <property type="term" value="F:nucleic acid binding"/>
    <property type="evidence" value="ECO:0007669"/>
    <property type="project" value="InterPro"/>
</dbReference>
<dbReference type="GO" id="GO:0006139">
    <property type="term" value="P:nucleobase-containing compound metabolic process"/>
    <property type="evidence" value="ECO:0007669"/>
    <property type="project" value="InterPro"/>
</dbReference>
<gene>
    <name evidence="12" type="ORF">K493DRAFT_302349</name>
</gene>
<dbReference type="Proteomes" id="UP000193498">
    <property type="component" value="Unassembled WGS sequence"/>
</dbReference>
<evidence type="ECO:0000256" key="1">
    <source>
        <dbReference type="ARBA" id="ARBA00004123"/>
    </source>
</evidence>
<evidence type="ECO:0000256" key="6">
    <source>
        <dbReference type="ARBA" id="ARBA00022842"/>
    </source>
</evidence>
<dbReference type="InterPro" id="IPR002562">
    <property type="entry name" value="3'-5'_exonuclease_dom"/>
</dbReference>
<dbReference type="SUPFAM" id="SSF53098">
    <property type="entry name" value="Ribonuclease H-like"/>
    <property type="match status" value="1"/>
</dbReference>
<dbReference type="AlphaFoldDB" id="A0A1Y1Y7H0"/>
<dbReference type="InterPro" id="IPR051132">
    <property type="entry name" value="3-5_Exonuclease_domain"/>
</dbReference>
<evidence type="ECO:0000256" key="9">
    <source>
        <dbReference type="ARBA" id="ARBA00042761"/>
    </source>
</evidence>
<name>A0A1Y1Y7H0_9FUNG</name>
<dbReference type="SMART" id="SM00474">
    <property type="entry name" value="35EXOc"/>
    <property type="match status" value="1"/>
</dbReference>
<feature type="region of interest" description="Disordered" evidence="10">
    <location>
        <begin position="449"/>
        <end position="469"/>
    </location>
</feature>
<dbReference type="OrthoDB" id="1920326at2759"/>